<name>A0A8H6XZA8_9AGAR</name>
<dbReference type="SUPFAM" id="SSF82199">
    <property type="entry name" value="SET domain"/>
    <property type="match status" value="1"/>
</dbReference>
<dbReference type="Proteomes" id="UP000623467">
    <property type="component" value="Unassembled WGS sequence"/>
</dbReference>
<dbReference type="Gene3D" id="2.170.270.10">
    <property type="entry name" value="SET domain"/>
    <property type="match status" value="1"/>
</dbReference>
<keyword evidence="3" id="KW-1185">Reference proteome</keyword>
<dbReference type="AlphaFoldDB" id="A0A8H6XZA8"/>
<gene>
    <name evidence="2" type="ORF">MSAN_01671400</name>
</gene>
<feature type="compositionally biased region" description="Basic and acidic residues" evidence="1">
    <location>
        <begin position="11"/>
        <end position="26"/>
    </location>
</feature>
<dbReference type="InterPro" id="IPR046341">
    <property type="entry name" value="SET_dom_sf"/>
</dbReference>
<dbReference type="EMBL" id="JACAZH010000014">
    <property type="protein sequence ID" value="KAF7351090.1"/>
    <property type="molecule type" value="Genomic_DNA"/>
</dbReference>
<dbReference type="PANTHER" id="PTHR47332">
    <property type="entry name" value="SET DOMAIN-CONTAINING PROTEIN 5"/>
    <property type="match status" value="1"/>
</dbReference>
<sequence length="383" mass="42576">MKRGFLNGAKAKRENANRKDSDRKTEGAMLYATIGDEEQVSESNAARRDAGLSRSDIPGKGVGLVSMRALKMGDLILSERPLFVGAREIRVPKPPSFTQEQYRRHLLQKAEEFYEGSIERMRAEDKNAFMELHNCHSERMGPLFGCGPILGIMNNNGLSLEGLCPVQPETRSYSAVCKHISRLNHSCSPNTASHFHKASFSYRLYAYLSPDDALHTAAARQKIFRPGYDFVCACPACTDPSVSDPRRATIAAFAATHHGKQESTVAGLTSLDDDRFAECRTQLDLIESEGLEHLPVYFTVLKLLMEASVARGDVDSACKSARKLDKCHWVDDCDAYQDHPLWRTLVDYGVPGKPYNTTQMVAQLGNHLGGGFDFRAWCKRGPL</sequence>
<dbReference type="InterPro" id="IPR053185">
    <property type="entry name" value="SET_domain_protein"/>
</dbReference>
<proteinExistence type="predicted"/>
<evidence type="ECO:0000313" key="2">
    <source>
        <dbReference type="EMBL" id="KAF7351090.1"/>
    </source>
</evidence>
<reference evidence="2" key="1">
    <citation type="submission" date="2020-05" db="EMBL/GenBank/DDBJ databases">
        <title>Mycena genomes resolve the evolution of fungal bioluminescence.</title>
        <authorList>
            <person name="Tsai I.J."/>
        </authorList>
    </citation>
    <scope>NUCLEOTIDE SEQUENCE</scope>
    <source>
        <strain evidence="2">160909Yilan</strain>
    </source>
</reference>
<protein>
    <submittedName>
        <fullName evidence="2">SET domain-containing protein</fullName>
    </submittedName>
</protein>
<organism evidence="2 3">
    <name type="scientific">Mycena sanguinolenta</name>
    <dbReference type="NCBI Taxonomy" id="230812"/>
    <lineage>
        <taxon>Eukaryota</taxon>
        <taxon>Fungi</taxon>
        <taxon>Dikarya</taxon>
        <taxon>Basidiomycota</taxon>
        <taxon>Agaricomycotina</taxon>
        <taxon>Agaricomycetes</taxon>
        <taxon>Agaricomycetidae</taxon>
        <taxon>Agaricales</taxon>
        <taxon>Marasmiineae</taxon>
        <taxon>Mycenaceae</taxon>
        <taxon>Mycena</taxon>
    </lineage>
</organism>
<comment type="caution">
    <text evidence="2">The sequence shown here is derived from an EMBL/GenBank/DDBJ whole genome shotgun (WGS) entry which is preliminary data.</text>
</comment>
<feature type="region of interest" description="Disordered" evidence="1">
    <location>
        <begin position="1"/>
        <end position="53"/>
    </location>
</feature>
<accession>A0A8H6XZA8</accession>
<evidence type="ECO:0000256" key="1">
    <source>
        <dbReference type="SAM" id="MobiDB-lite"/>
    </source>
</evidence>
<dbReference type="OrthoDB" id="265717at2759"/>
<dbReference type="PANTHER" id="PTHR47332:SF2">
    <property type="entry name" value="SET-6"/>
    <property type="match status" value="1"/>
</dbReference>
<evidence type="ECO:0000313" key="3">
    <source>
        <dbReference type="Proteomes" id="UP000623467"/>
    </source>
</evidence>